<evidence type="ECO:0000313" key="21">
    <source>
        <dbReference type="WBParaSite" id="EVEC_0000935701-mRNA-1"/>
    </source>
</evidence>
<dbReference type="Proteomes" id="UP000274131">
    <property type="component" value="Unassembled WGS sequence"/>
</dbReference>
<evidence type="ECO:0000256" key="4">
    <source>
        <dbReference type="ARBA" id="ARBA00022679"/>
    </source>
</evidence>
<evidence type="ECO:0000256" key="9">
    <source>
        <dbReference type="ARBA" id="ARBA00053180"/>
    </source>
</evidence>
<dbReference type="Pfam" id="PF05175">
    <property type="entry name" value="MTS"/>
    <property type="match status" value="1"/>
</dbReference>
<dbReference type="STRING" id="51028.A0A0N4VF46"/>
<comment type="subunit">
    <text evidence="10">Heterodimer; heterodimerization with TRMT112 is required for S-adenosyl-L-methionine-binding.</text>
</comment>
<dbReference type="InterPro" id="IPR007848">
    <property type="entry name" value="Small_mtfrase_dom"/>
</dbReference>
<feature type="domain" description="Methyltransferase small" evidence="18">
    <location>
        <begin position="27"/>
        <end position="127"/>
    </location>
</feature>
<evidence type="ECO:0000256" key="2">
    <source>
        <dbReference type="ARBA" id="ARBA00006149"/>
    </source>
</evidence>
<dbReference type="InterPro" id="IPR002052">
    <property type="entry name" value="DNA_methylase_N6_adenine_CS"/>
</dbReference>
<dbReference type="NCBIfam" id="TIGR00537">
    <property type="entry name" value="hemK_rel_arch"/>
    <property type="match status" value="1"/>
</dbReference>
<accession>A0A0N4VF46</accession>
<keyword evidence="4" id="KW-0808">Transferase</keyword>
<evidence type="ECO:0000313" key="20">
    <source>
        <dbReference type="Proteomes" id="UP000274131"/>
    </source>
</evidence>
<dbReference type="PANTHER" id="PTHR45875:SF1">
    <property type="entry name" value="METHYLTRANSFERASE N6AMT1"/>
    <property type="match status" value="1"/>
</dbReference>
<proteinExistence type="inferred from homology"/>
<dbReference type="PANTHER" id="PTHR45875">
    <property type="entry name" value="METHYLTRANSFERASE N6AMT1"/>
    <property type="match status" value="1"/>
</dbReference>
<dbReference type="FunFam" id="3.40.50.150:FF:000077">
    <property type="entry name" value="HemK methyltransferase family member 2"/>
    <property type="match status" value="1"/>
</dbReference>
<evidence type="ECO:0000256" key="15">
    <source>
        <dbReference type="ARBA" id="ARBA00093624"/>
    </source>
</evidence>
<dbReference type="InterPro" id="IPR004557">
    <property type="entry name" value="PrmC-related"/>
</dbReference>
<keyword evidence="6" id="KW-0539">Nucleus</keyword>
<dbReference type="AlphaFoldDB" id="A0A0N4VF46"/>
<evidence type="ECO:0000256" key="6">
    <source>
        <dbReference type="ARBA" id="ARBA00023242"/>
    </source>
</evidence>
<dbReference type="InterPro" id="IPR029063">
    <property type="entry name" value="SAM-dependent_MTases_sf"/>
</dbReference>
<evidence type="ECO:0000256" key="7">
    <source>
        <dbReference type="ARBA" id="ARBA00048619"/>
    </source>
</evidence>
<keyword evidence="17" id="KW-0175">Coiled coil</keyword>
<sequence length="215" mass="23607">MLFSTPNYKLTDDDKNYVYDPAEDSFLLLDALEKDVQELRRALPTIAVEIGVGSGIVSTFLRQILEKPICLFATDVNWKALQCSKKTASLNRVDFELIFCDLSLPLNCRLQSAVDILVINPPYVNTDDPATSDLALSWCGGPTGRDALDRLMPLVPGLLSTTGVMYVVASKANNISHILTMNPGLSGTVVLERQCGSEHLYVLKFIRKGANEVSI</sequence>
<dbReference type="Gene3D" id="3.40.50.150">
    <property type="entry name" value="Vaccinia Virus protein VP39"/>
    <property type="match status" value="1"/>
</dbReference>
<evidence type="ECO:0000256" key="13">
    <source>
        <dbReference type="ARBA" id="ARBA00080992"/>
    </source>
</evidence>
<evidence type="ECO:0000256" key="10">
    <source>
        <dbReference type="ARBA" id="ARBA00062344"/>
    </source>
</evidence>
<protein>
    <recommendedName>
        <fullName evidence="15">Methyltransferase HEMK2</fullName>
    </recommendedName>
    <alternativeName>
        <fullName evidence="14">HemK methyltransferase family member 2</fullName>
    </alternativeName>
    <alternativeName>
        <fullName evidence="12">Lysine N-methyltransferase 9</fullName>
    </alternativeName>
    <alternativeName>
        <fullName evidence="11">Methylarsonite methyltransferase N6AMT1</fullName>
    </alternativeName>
    <alternativeName>
        <fullName evidence="16">Methyltransferase N6AMT1</fullName>
    </alternativeName>
    <alternativeName>
        <fullName evidence="13">Protein N(5)-glutamine methyltransferase</fullName>
    </alternativeName>
</protein>
<name>A0A0N4VF46_ENTVE</name>
<keyword evidence="20" id="KW-1185">Reference proteome</keyword>
<dbReference type="InterPro" id="IPR052190">
    <property type="entry name" value="Euk-Arch_PrmC-MTase"/>
</dbReference>
<dbReference type="GO" id="GO:0032259">
    <property type="term" value="P:methylation"/>
    <property type="evidence" value="ECO:0007669"/>
    <property type="project" value="UniProtKB-KW"/>
</dbReference>
<reference evidence="19 20" key="2">
    <citation type="submission" date="2018-10" db="EMBL/GenBank/DDBJ databases">
        <authorList>
            <consortium name="Pathogen Informatics"/>
        </authorList>
    </citation>
    <scope>NUCLEOTIDE SEQUENCE [LARGE SCALE GENOMIC DNA]</scope>
</reference>
<evidence type="ECO:0000256" key="8">
    <source>
        <dbReference type="ARBA" id="ARBA00050903"/>
    </source>
</evidence>
<gene>
    <name evidence="19" type="ORF">EVEC_LOCUS8767</name>
</gene>
<dbReference type="GO" id="GO:0035657">
    <property type="term" value="C:eRF1 methyltransferase complex"/>
    <property type="evidence" value="ECO:0007669"/>
    <property type="project" value="TreeGrafter"/>
</dbReference>
<comment type="catalytic activity">
    <reaction evidence="8">
        <text>methylarsonous acid + S-adenosyl-L-methionine = dimethylarsinate + S-adenosyl-L-homocysteine + 2 H(+)</text>
        <dbReference type="Rhea" id="RHEA:11684"/>
        <dbReference type="ChEBI" id="CHEBI:15378"/>
        <dbReference type="ChEBI" id="CHEBI:16223"/>
        <dbReference type="ChEBI" id="CHEBI:17826"/>
        <dbReference type="ChEBI" id="CHEBI:57856"/>
        <dbReference type="ChEBI" id="CHEBI:59789"/>
    </reaction>
</comment>
<evidence type="ECO:0000256" key="14">
    <source>
        <dbReference type="ARBA" id="ARBA00083337"/>
    </source>
</evidence>
<comment type="similarity">
    <text evidence="2">Belongs to the eukaryotic/archaeal PrmC-related family.</text>
</comment>
<dbReference type="PROSITE" id="PS00092">
    <property type="entry name" value="N6_MTASE"/>
    <property type="match status" value="1"/>
</dbReference>
<dbReference type="OrthoDB" id="406152at2759"/>
<keyword evidence="3" id="KW-0489">Methyltransferase</keyword>
<keyword evidence="5" id="KW-0949">S-adenosyl-L-methionine</keyword>
<dbReference type="GO" id="GO:0005634">
    <property type="term" value="C:nucleus"/>
    <property type="evidence" value="ECO:0007669"/>
    <property type="project" value="UniProtKB-SubCell"/>
</dbReference>
<dbReference type="GO" id="GO:0036009">
    <property type="term" value="F:protein-glutamine N-methyltransferase activity"/>
    <property type="evidence" value="ECO:0007669"/>
    <property type="project" value="UniProtKB-ARBA"/>
</dbReference>
<feature type="coiled-coil region" evidence="17">
    <location>
        <begin position="22"/>
        <end position="49"/>
    </location>
</feature>
<evidence type="ECO:0000259" key="18">
    <source>
        <dbReference type="Pfam" id="PF05175"/>
    </source>
</evidence>
<evidence type="ECO:0000256" key="5">
    <source>
        <dbReference type="ARBA" id="ARBA00022691"/>
    </source>
</evidence>
<dbReference type="WBParaSite" id="EVEC_0000935701-mRNA-1">
    <property type="protein sequence ID" value="EVEC_0000935701-mRNA-1"/>
    <property type="gene ID" value="EVEC_0000935701"/>
</dbReference>
<evidence type="ECO:0000256" key="17">
    <source>
        <dbReference type="SAM" id="Coils"/>
    </source>
</evidence>
<evidence type="ECO:0000256" key="16">
    <source>
        <dbReference type="ARBA" id="ARBA00093667"/>
    </source>
</evidence>
<reference evidence="21" key="1">
    <citation type="submission" date="2017-02" db="UniProtKB">
        <authorList>
            <consortium name="WormBaseParasite"/>
        </authorList>
    </citation>
    <scope>IDENTIFICATION</scope>
</reference>
<comment type="catalytic activity">
    <reaction evidence="7">
        <text>L-lysyl-[histone] + S-adenosyl-L-methionine = N(6)-methyl-L-lysyl-[histone] + S-adenosyl-L-homocysteine + H(+)</text>
        <dbReference type="Rhea" id="RHEA:10024"/>
        <dbReference type="Rhea" id="RHEA-COMP:9845"/>
        <dbReference type="Rhea" id="RHEA-COMP:9846"/>
        <dbReference type="ChEBI" id="CHEBI:15378"/>
        <dbReference type="ChEBI" id="CHEBI:29969"/>
        <dbReference type="ChEBI" id="CHEBI:57856"/>
        <dbReference type="ChEBI" id="CHEBI:59789"/>
        <dbReference type="ChEBI" id="CHEBI:61929"/>
    </reaction>
    <physiologicalReaction direction="left-to-right" evidence="7">
        <dbReference type="Rhea" id="RHEA:10025"/>
    </physiologicalReaction>
</comment>
<evidence type="ECO:0000256" key="3">
    <source>
        <dbReference type="ARBA" id="ARBA00022603"/>
    </source>
</evidence>
<comment type="function">
    <text evidence="9">Methyltransferase that can methylate proteins and, to a lower extent, arsenic. Catalytic subunit of a heterodimer with TRMT112, which monomethylates 'Lys-12' of histone H4 (H4K12me1), a modification present at the promoters of numerous genes encoding cell cycle regulators. Catalytic subunit of a heterodimer with TRMT112, which catalyzes N5-methylation of Glu residue of proteins with a Gly-Gln-Xaa-Xaa-Xaa-Arg motif. Methylates ETF1 on 'Gln-185'; ETF1 needs to be complexed to ERF3 in its GTP-bound form to be efficiently methylated. May also play a role in the modulation of arsenic-induced toxicity by mediating the conversion of monomethylarsonous acid (3+) into the less toxic dimethylarsonic acid. It however only plays a limited role in arsenic metabolism compared with AS3MT.</text>
</comment>
<comment type="subcellular location">
    <subcellularLocation>
        <location evidence="1">Nucleus</location>
    </subcellularLocation>
</comment>
<organism evidence="21">
    <name type="scientific">Enterobius vermicularis</name>
    <name type="common">Human pinworm</name>
    <dbReference type="NCBI Taxonomy" id="51028"/>
    <lineage>
        <taxon>Eukaryota</taxon>
        <taxon>Metazoa</taxon>
        <taxon>Ecdysozoa</taxon>
        <taxon>Nematoda</taxon>
        <taxon>Chromadorea</taxon>
        <taxon>Rhabditida</taxon>
        <taxon>Spirurina</taxon>
        <taxon>Oxyuridomorpha</taxon>
        <taxon>Oxyuroidea</taxon>
        <taxon>Oxyuridae</taxon>
        <taxon>Enterobius</taxon>
    </lineage>
</organism>
<dbReference type="GO" id="GO:0003676">
    <property type="term" value="F:nucleic acid binding"/>
    <property type="evidence" value="ECO:0007669"/>
    <property type="project" value="InterPro"/>
</dbReference>
<dbReference type="SUPFAM" id="SSF53335">
    <property type="entry name" value="S-adenosyl-L-methionine-dependent methyltransferases"/>
    <property type="match status" value="1"/>
</dbReference>
<dbReference type="EMBL" id="UXUI01009600">
    <property type="protein sequence ID" value="VDD94016.1"/>
    <property type="molecule type" value="Genomic_DNA"/>
</dbReference>
<evidence type="ECO:0000256" key="1">
    <source>
        <dbReference type="ARBA" id="ARBA00004123"/>
    </source>
</evidence>
<evidence type="ECO:0000313" key="19">
    <source>
        <dbReference type="EMBL" id="VDD94016.1"/>
    </source>
</evidence>
<evidence type="ECO:0000256" key="12">
    <source>
        <dbReference type="ARBA" id="ARBA00076540"/>
    </source>
</evidence>
<evidence type="ECO:0000256" key="11">
    <source>
        <dbReference type="ARBA" id="ARBA00075330"/>
    </source>
</evidence>